<dbReference type="PRINTS" id="PR00069">
    <property type="entry name" value="ALDKETRDTASE"/>
</dbReference>
<dbReference type="Gene3D" id="3.20.20.100">
    <property type="entry name" value="NADP-dependent oxidoreductase domain"/>
    <property type="match status" value="2"/>
</dbReference>
<proteinExistence type="predicted"/>
<evidence type="ECO:0000259" key="4">
    <source>
        <dbReference type="Pfam" id="PF00248"/>
    </source>
</evidence>
<organism evidence="5">
    <name type="scientific">Notodromas monacha</name>
    <dbReference type="NCBI Taxonomy" id="399045"/>
    <lineage>
        <taxon>Eukaryota</taxon>
        <taxon>Metazoa</taxon>
        <taxon>Ecdysozoa</taxon>
        <taxon>Arthropoda</taxon>
        <taxon>Crustacea</taxon>
        <taxon>Oligostraca</taxon>
        <taxon>Ostracoda</taxon>
        <taxon>Podocopa</taxon>
        <taxon>Podocopida</taxon>
        <taxon>Cypridocopina</taxon>
        <taxon>Cypridoidea</taxon>
        <taxon>Cyprididae</taxon>
        <taxon>Notodromas</taxon>
    </lineage>
</organism>
<dbReference type="PANTHER" id="PTHR43827:SF14">
    <property type="entry name" value="NADP-DEPENDENT OXIDOREDUCTASE DOMAIN-CONTAINING PROTEIN"/>
    <property type="match status" value="1"/>
</dbReference>
<dbReference type="AlphaFoldDB" id="A0A7R9GI55"/>
<keyword evidence="6" id="KW-1185">Reference proteome</keyword>
<dbReference type="EMBL" id="CAJPEX010005282">
    <property type="protein sequence ID" value="CAG0923516.1"/>
    <property type="molecule type" value="Genomic_DNA"/>
</dbReference>
<gene>
    <name evidence="5" type="ORF">NMOB1V02_LOCUS10980</name>
</gene>
<dbReference type="InterPro" id="IPR036812">
    <property type="entry name" value="NAD(P)_OxRdtase_dom_sf"/>
</dbReference>
<feature type="binding site" evidence="2">
    <location>
        <position position="113"/>
    </location>
    <ligand>
        <name>substrate</name>
    </ligand>
</feature>
<dbReference type="InterPro" id="IPR020471">
    <property type="entry name" value="AKR"/>
</dbReference>
<dbReference type="EMBL" id="OA887319">
    <property type="protein sequence ID" value="CAD7283364.1"/>
    <property type="molecule type" value="Genomic_DNA"/>
</dbReference>
<evidence type="ECO:0000313" key="6">
    <source>
        <dbReference type="Proteomes" id="UP000678499"/>
    </source>
</evidence>
<evidence type="ECO:0000256" key="1">
    <source>
        <dbReference type="PIRSR" id="PIRSR000097-1"/>
    </source>
</evidence>
<feature type="active site" description="Proton donor" evidence="1">
    <location>
        <position position="51"/>
    </location>
</feature>
<dbReference type="PROSITE" id="PS00798">
    <property type="entry name" value="ALDOKETO_REDUCTASE_1"/>
    <property type="match status" value="1"/>
</dbReference>
<dbReference type="SUPFAM" id="SSF51430">
    <property type="entry name" value="NAD(P)-linked oxidoreductase"/>
    <property type="match status" value="1"/>
</dbReference>
<reference evidence="5" key="1">
    <citation type="submission" date="2020-11" db="EMBL/GenBank/DDBJ databases">
        <authorList>
            <person name="Tran Van P."/>
        </authorList>
    </citation>
    <scope>NUCLEOTIDE SEQUENCE</scope>
</reference>
<evidence type="ECO:0000256" key="3">
    <source>
        <dbReference type="PIRSR" id="PIRSR000097-3"/>
    </source>
</evidence>
<dbReference type="Proteomes" id="UP000678499">
    <property type="component" value="Unassembled WGS sequence"/>
</dbReference>
<dbReference type="Pfam" id="PF00248">
    <property type="entry name" value="Aldo_ket_red"/>
    <property type="match status" value="2"/>
</dbReference>
<dbReference type="PANTHER" id="PTHR43827">
    <property type="entry name" value="2,5-DIKETO-D-GLUCONIC ACID REDUCTASE"/>
    <property type="match status" value="1"/>
</dbReference>
<name>A0A7R9GI55_9CRUS</name>
<feature type="site" description="Lowers pKa of active site Tyr" evidence="3">
    <location>
        <position position="80"/>
    </location>
</feature>
<dbReference type="InterPro" id="IPR018170">
    <property type="entry name" value="Aldo/ket_reductase_CS"/>
</dbReference>
<evidence type="ECO:0000313" key="5">
    <source>
        <dbReference type="EMBL" id="CAD7283364.1"/>
    </source>
</evidence>
<feature type="domain" description="NADP-dependent oxidoreductase" evidence="4">
    <location>
        <begin position="18"/>
        <end position="116"/>
    </location>
</feature>
<accession>A0A7R9GI55</accession>
<dbReference type="PIRSF" id="PIRSF000097">
    <property type="entry name" value="AKR"/>
    <property type="match status" value="1"/>
</dbReference>
<dbReference type="GO" id="GO:0016491">
    <property type="term" value="F:oxidoreductase activity"/>
    <property type="evidence" value="ECO:0007669"/>
    <property type="project" value="InterPro"/>
</dbReference>
<evidence type="ECO:0000256" key="2">
    <source>
        <dbReference type="PIRSR" id="PIRSR000097-2"/>
    </source>
</evidence>
<protein>
    <recommendedName>
        <fullName evidence="4">NADP-dependent oxidoreductase domain-containing protein</fullName>
    </recommendedName>
</protein>
<dbReference type="OrthoDB" id="416253at2759"/>
<sequence>MPFSDTLKLQNGKEMPILGIGTWQGKAEELERALDAALEVGYRHIDTAFNYQNEDVIGKLLNKWISSGKIKREELFIVTKLPMIGMTREGPKKFLEKSLKALQLDYVDLYLVHAPIGFNYHGDDKLKFCESKGITVVAYAPLGSPGRAQFFKQMGRAAPKIPPLLDNEVVKKIARKHRVTPGQVLLRHLAQENVAVIPKSTNSTRLQLNYQIFNFCLTPDEIHALDELDVGPDGRSFNFADFPGYVLID</sequence>
<feature type="domain" description="NADP-dependent oxidoreductase" evidence="4">
    <location>
        <begin position="126"/>
        <end position="229"/>
    </location>
</feature>
<dbReference type="InterPro" id="IPR023210">
    <property type="entry name" value="NADP_OxRdtase_dom"/>
</dbReference>